<dbReference type="GO" id="GO:0005762">
    <property type="term" value="C:mitochondrial large ribosomal subunit"/>
    <property type="evidence" value="ECO:0007669"/>
    <property type="project" value="TreeGrafter"/>
</dbReference>
<dbReference type="Gene3D" id="6.10.330.20">
    <property type="match status" value="1"/>
</dbReference>
<comment type="caution">
    <text evidence="8">The sequence shown here is derived from an EMBL/GenBank/DDBJ whole genome shotgun (WGS) entry which is preliminary data.</text>
</comment>
<accession>A0A4S4MWA1</accession>
<evidence type="ECO:0000256" key="6">
    <source>
        <dbReference type="ARBA" id="ARBA00035289"/>
    </source>
</evidence>
<dbReference type="EMBL" id="SGPM01000072">
    <property type="protein sequence ID" value="THH30654.1"/>
    <property type="molecule type" value="Genomic_DNA"/>
</dbReference>
<dbReference type="SUPFAM" id="SSF46561">
    <property type="entry name" value="Ribosomal protein L29 (L29p)"/>
    <property type="match status" value="1"/>
</dbReference>
<evidence type="ECO:0000256" key="1">
    <source>
        <dbReference type="ARBA" id="ARBA00004173"/>
    </source>
</evidence>
<proteinExistence type="inferred from homology"/>
<evidence type="ECO:0000256" key="4">
    <source>
        <dbReference type="ARBA" id="ARBA00023128"/>
    </source>
</evidence>
<dbReference type="InterPro" id="IPR036049">
    <property type="entry name" value="Ribosomal_uL29_sf"/>
</dbReference>
<keyword evidence="3" id="KW-0689">Ribosomal protein</keyword>
<dbReference type="InterPro" id="IPR038340">
    <property type="entry name" value="MRP-L47_sf"/>
</dbReference>
<keyword evidence="9" id="KW-1185">Reference proteome</keyword>
<dbReference type="GO" id="GO:0032543">
    <property type="term" value="P:mitochondrial translation"/>
    <property type="evidence" value="ECO:0007669"/>
    <property type="project" value="TreeGrafter"/>
</dbReference>
<dbReference type="Pfam" id="PF06984">
    <property type="entry name" value="MRP-L47"/>
    <property type="match status" value="1"/>
</dbReference>
<dbReference type="InterPro" id="IPR010729">
    <property type="entry name" value="Ribosomal_uL29_mit"/>
</dbReference>
<sequence>MIPSTSQLRGALSSCTRSVAVTRSSYTRSFASIVPVTSKLSPSSPVNGQQRPQLNIPVDPKHGLYGFFRQREEDGVVKYDTLEPYDMTTKSSELRRKSFKDLHTLWYVLLRERNLLATQREEGRRLQVSPNRTSNTPKAHRVRKSMARIKYVVNERRIAYERAVEIFAQKRAVLLGEVEEPVVEEVPKVIAPRKAAPKGSKDNAANLAAAGLFETVEVLNEASEKRS</sequence>
<dbReference type="OrthoDB" id="270763at2759"/>
<keyword evidence="4" id="KW-0496">Mitochondrion</keyword>
<evidence type="ECO:0000256" key="5">
    <source>
        <dbReference type="ARBA" id="ARBA00023274"/>
    </source>
</evidence>
<dbReference type="AlphaFoldDB" id="A0A4S4MWA1"/>
<dbReference type="GO" id="GO:0003735">
    <property type="term" value="F:structural constituent of ribosome"/>
    <property type="evidence" value="ECO:0007669"/>
    <property type="project" value="InterPro"/>
</dbReference>
<evidence type="ECO:0000313" key="8">
    <source>
        <dbReference type="EMBL" id="THH30654.1"/>
    </source>
</evidence>
<comment type="similarity">
    <text evidence="2">Belongs to the universal ribosomal protein uL29 family.</text>
</comment>
<name>A0A4S4MWA1_9APHY</name>
<keyword evidence="5" id="KW-0687">Ribonucleoprotein</keyword>
<evidence type="ECO:0000256" key="2">
    <source>
        <dbReference type="ARBA" id="ARBA00009254"/>
    </source>
</evidence>
<organism evidence="8 9">
    <name type="scientific">Antrodiella citrinella</name>
    <dbReference type="NCBI Taxonomy" id="2447956"/>
    <lineage>
        <taxon>Eukaryota</taxon>
        <taxon>Fungi</taxon>
        <taxon>Dikarya</taxon>
        <taxon>Basidiomycota</taxon>
        <taxon>Agaricomycotina</taxon>
        <taxon>Agaricomycetes</taxon>
        <taxon>Polyporales</taxon>
        <taxon>Steccherinaceae</taxon>
        <taxon>Antrodiella</taxon>
    </lineage>
</organism>
<dbReference type="Proteomes" id="UP000308730">
    <property type="component" value="Unassembled WGS sequence"/>
</dbReference>
<evidence type="ECO:0000256" key="7">
    <source>
        <dbReference type="ARBA" id="ARBA00035399"/>
    </source>
</evidence>
<dbReference type="PANTHER" id="PTHR21183:SF18">
    <property type="entry name" value="LARGE RIBOSOMAL SUBUNIT PROTEIN UL29M"/>
    <property type="match status" value="1"/>
</dbReference>
<evidence type="ECO:0000313" key="9">
    <source>
        <dbReference type="Proteomes" id="UP000308730"/>
    </source>
</evidence>
<evidence type="ECO:0000256" key="3">
    <source>
        <dbReference type="ARBA" id="ARBA00022980"/>
    </source>
</evidence>
<comment type="subcellular location">
    <subcellularLocation>
        <location evidence="1">Mitochondrion</location>
    </subcellularLocation>
</comment>
<gene>
    <name evidence="8" type="ORF">EUX98_g3537</name>
</gene>
<dbReference type="PANTHER" id="PTHR21183">
    <property type="entry name" value="RIBOSOMAL PROTEIN L47, MITOCHONDRIAL-RELATED"/>
    <property type="match status" value="1"/>
</dbReference>
<protein>
    <recommendedName>
        <fullName evidence="6">Large ribosomal subunit protein uL29m</fullName>
    </recommendedName>
    <alternativeName>
        <fullName evidence="7">54S ribosomal protein L4, mitochondrial</fullName>
    </alternativeName>
</protein>
<reference evidence="8 9" key="1">
    <citation type="submission" date="2019-02" db="EMBL/GenBank/DDBJ databases">
        <title>Genome sequencing of the rare red list fungi Antrodiella citrinella (Flaviporus citrinellus).</title>
        <authorList>
            <person name="Buettner E."/>
            <person name="Kellner H."/>
        </authorList>
    </citation>
    <scope>NUCLEOTIDE SEQUENCE [LARGE SCALE GENOMIC DNA]</scope>
    <source>
        <strain evidence="8 9">DSM 108506</strain>
    </source>
</reference>